<name>A0A8J6E1A9_9EUKA</name>
<keyword evidence="4" id="KW-1185">Reference proteome</keyword>
<evidence type="ECO:0000313" key="4">
    <source>
        <dbReference type="Proteomes" id="UP000717585"/>
    </source>
</evidence>
<keyword evidence="1" id="KW-0472">Membrane</keyword>
<feature type="transmembrane region" description="Helical" evidence="1">
    <location>
        <begin position="194"/>
        <end position="226"/>
    </location>
</feature>
<evidence type="ECO:0000256" key="1">
    <source>
        <dbReference type="SAM" id="Phobius"/>
    </source>
</evidence>
<gene>
    <name evidence="3" type="ORF">J8273_5764</name>
</gene>
<evidence type="ECO:0000313" key="3">
    <source>
        <dbReference type="EMBL" id="KAG9392831.1"/>
    </source>
</evidence>
<keyword evidence="1" id="KW-0812">Transmembrane</keyword>
<keyword evidence="1" id="KW-1133">Transmembrane helix</keyword>
<dbReference type="PROSITE" id="PS51257">
    <property type="entry name" value="PROKAR_LIPOPROTEIN"/>
    <property type="match status" value="1"/>
</dbReference>
<comment type="caution">
    <text evidence="3">The sequence shown here is derived from an EMBL/GenBank/DDBJ whole genome shotgun (WGS) entry which is preliminary data.</text>
</comment>
<feature type="signal peptide" evidence="2">
    <location>
        <begin position="1"/>
        <end position="19"/>
    </location>
</feature>
<protein>
    <submittedName>
        <fullName evidence="3">TM2 domain</fullName>
    </submittedName>
</protein>
<proteinExistence type="predicted"/>
<accession>A0A8J6E1A9</accession>
<evidence type="ECO:0000256" key="2">
    <source>
        <dbReference type="SAM" id="SignalP"/>
    </source>
</evidence>
<keyword evidence="2" id="KW-0732">Signal</keyword>
<sequence length="300" mass="33247">MRLACFIVAISLLIGCINAFLVSEEHFNFTYSVTSIEPEKTTKVQRTVRPDETIIYRFLLGKSFTANLTVLEGTGWVVAAIIDQNEYDEWKDGQCVLADPKITGNSCVVSSRQVFGPTDSIDIPRSTDGWAPHDPALQYLVVSNNGLGTVTLNGTLHYELGVPMLVYRVARRMEAVIEFLAIDSELNAAEVVTVAITVAVLLLIVMPLLLLVFVAFLASVLGCIYLHRFYIGHRVVGVLYLFTAGFLFVGVLADVVLLWWYLHRMQPPVDRKKLTEVLLLSGGSDNHNQYNFLVGGSIYG</sequence>
<feature type="transmembrane region" description="Helical" evidence="1">
    <location>
        <begin position="238"/>
        <end position="262"/>
    </location>
</feature>
<reference evidence="3" key="1">
    <citation type="submission" date="2021-05" db="EMBL/GenBank/DDBJ databases">
        <title>A free-living protist that lacks canonical eukaryotic 1 DNA replication and segregation systems.</title>
        <authorList>
            <person name="Salas-Leiva D.E."/>
            <person name="Tromer E.C."/>
            <person name="Curtis B.A."/>
            <person name="Jerlstrom-Hultqvist J."/>
            <person name="Kolisko M."/>
            <person name="Yi Z."/>
            <person name="Salas-Leiva J.S."/>
            <person name="Gallot-Lavallee L."/>
            <person name="Kops G.J.P.L."/>
            <person name="Archibald J.M."/>
            <person name="Simpson A.G.B."/>
            <person name="Roger A.J."/>
        </authorList>
    </citation>
    <scope>NUCLEOTIDE SEQUENCE</scope>
    <source>
        <strain evidence="3">BICM</strain>
    </source>
</reference>
<dbReference type="EMBL" id="JAHDYR010000031">
    <property type="protein sequence ID" value="KAG9392831.1"/>
    <property type="molecule type" value="Genomic_DNA"/>
</dbReference>
<organism evidence="3 4">
    <name type="scientific">Carpediemonas membranifera</name>
    <dbReference type="NCBI Taxonomy" id="201153"/>
    <lineage>
        <taxon>Eukaryota</taxon>
        <taxon>Metamonada</taxon>
        <taxon>Carpediemonas-like organisms</taxon>
        <taxon>Carpediemonas</taxon>
    </lineage>
</organism>
<dbReference type="AlphaFoldDB" id="A0A8J6E1A9"/>
<dbReference type="Proteomes" id="UP000717585">
    <property type="component" value="Unassembled WGS sequence"/>
</dbReference>
<feature type="chain" id="PRO_5035184593" evidence="2">
    <location>
        <begin position="20"/>
        <end position="300"/>
    </location>
</feature>